<dbReference type="InterPro" id="IPR007197">
    <property type="entry name" value="rSAM"/>
</dbReference>
<evidence type="ECO:0000256" key="1">
    <source>
        <dbReference type="ARBA" id="ARBA00022691"/>
    </source>
</evidence>
<evidence type="ECO:0000313" key="8">
    <source>
        <dbReference type="Proteomes" id="UP000824238"/>
    </source>
</evidence>
<dbReference type="SUPFAM" id="SSF102114">
    <property type="entry name" value="Radical SAM enzymes"/>
    <property type="match status" value="1"/>
</dbReference>
<sequence length="294" mass="32169">MSGCTDCPRACGAERENGALGRCRSPYLPRAARAAAHYGEEPCISGTRGSGTIFFTGCSLGCVYCQNREIARGGGVELTVPKLREVMLRLRDTGVHNISLVTASHFVRPIAEALSGLQLGVPVVWNSSGYESVEMLKMLEGLVQIYMPDFKYSLPSPAARYSDAPDYPEVASAAILEMFRQVGVYRMDEDDILRSGVLIRHLILPGQLQNTRGVIDWMAEHFPMGGVLFSLMAQYTPMPGVAERFPELGRPVTAAEAQEMYDYLLARGIEDGYWQEPDASGEDMIPAFDGTGLD</sequence>
<dbReference type="InterPro" id="IPR040085">
    <property type="entry name" value="MJ0674-like"/>
</dbReference>
<keyword evidence="3 5" id="KW-0408">Iron</keyword>
<dbReference type="InterPro" id="IPR016431">
    <property type="entry name" value="Pyrv-formate_lyase-activ_prd"/>
</dbReference>
<dbReference type="GO" id="GO:0051536">
    <property type="term" value="F:iron-sulfur cluster binding"/>
    <property type="evidence" value="ECO:0007669"/>
    <property type="project" value="UniProtKB-KW"/>
</dbReference>
<reference evidence="7" key="1">
    <citation type="submission" date="2020-10" db="EMBL/GenBank/DDBJ databases">
        <authorList>
            <person name="Gilroy R."/>
        </authorList>
    </citation>
    <scope>NUCLEOTIDE SEQUENCE</scope>
    <source>
        <strain evidence="7">ChiGjej3B3-7149</strain>
    </source>
</reference>
<dbReference type="CDD" id="cd01335">
    <property type="entry name" value="Radical_SAM"/>
    <property type="match status" value="1"/>
</dbReference>
<evidence type="ECO:0000256" key="5">
    <source>
        <dbReference type="PIRSR" id="PIRSR004869-50"/>
    </source>
</evidence>
<feature type="binding site" evidence="5">
    <location>
        <position position="62"/>
    </location>
    <ligand>
        <name>[4Fe-4S] cluster</name>
        <dbReference type="ChEBI" id="CHEBI:49883"/>
        <note>4Fe-4S-S-AdoMet</note>
    </ligand>
</feature>
<gene>
    <name evidence="7" type="ORF">IAD36_07310</name>
</gene>
<dbReference type="Gene3D" id="3.20.20.70">
    <property type="entry name" value="Aldolase class I"/>
    <property type="match status" value="1"/>
</dbReference>
<accession>A0A9D1DM68</accession>
<dbReference type="PIRSF" id="PIRSF004869">
    <property type="entry name" value="PflX_prd"/>
    <property type="match status" value="1"/>
</dbReference>
<keyword evidence="1 5" id="KW-0949">S-adenosyl-L-methionine</keyword>
<dbReference type="Proteomes" id="UP000824238">
    <property type="component" value="Unassembled WGS sequence"/>
</dbReference>
<reference evidence="7" key="2">
    <citation type="journal article" date="2021" name="PeerJ">
        <title>Extensive microbial diversity within the chicken gut microbiome revealed by metagenomics and culture.</title>
        <authorList>
            <person name="Gilroy R."/>
            <person name="Ravi A."/>
            <person name="Getino M."/>
            <person name="Pursley I."/>
            <person name="Horton D.L."/>
            <person name="Alikhan N.F."/>
            <person name="Baker D."/>
            <person name="Gharbi K."/>
            <person name="Hall N."/>
            <person name="Watson M."/>
            <person name="Adriaenssens E.M."/>
            <person name="Foster-Nyarko E."/>
            <person name="Jarju S."/>
            <person name="Secka A."/>
            <person name="Antonio M."/>
            <person name="Oren A."/>
            <person name="Chaudhuri R.R."/>
            <person name="La Ragione R."/>
            <person name="Hildebrand F."/>
            <person name="Pallen M.J."/>
        </authorList>
    </citation>
    <scope>NUCLEOTIDE SEQUENCE</scope>
    <source>
        <strain evidence="7">ChiGjej3B3-7149</strain>
    </source>
</reference>
<feature type="binding site" evidence="5">
    <location>
        <position position="58"/>
    </location>
    <ligand>
        <name>[4Fe-4S] cluster</name>
        <dbReference type="ChEBI" id="CHEBI:49883"/>
        <note>4Fe-4S-S-AdoMet</note>
    </ligand>
</feature>
<dbReference type="SFLD" id="SFLDS00029">
    <property type="entry name" value="Radical_SAM"/>
    <property type="match status" value="1"/>
</dbReference>
<proteinExistence type="predicted"/>
<evidence type="ECO:0000256" key="2">
    <source>
        <dbReference type="ARBA" id="ARBA00022723"/>
    </source>
</evidence>
<evidence type="ECO:0000313" key="7">
    <source>
        <dbReference type="EMBL" id="HIR55381.1"/>
    </source>
</evidence>
<feature type="domain" description="Radical SAM core" evidence="6">
    <location>
        <begin position="53"/>
        <end position="142"/>
    </location>
</feature>
<dbReference type="InterPro" id="IPR058240">
    <property type="entry name" value="rSAM_sf"/>
</dbReference>
<protein>
    <submittedName>
        <fullName evidence="7">Radical SAM protein</fullName>
    </submittedName>
</protein>
<dbReference type="EMBL" id="DVHH01000174">
    <property type="protein sequence ID" value="HIR55381.1"/>
    <property type="molecule type" value="Genomic_DNA"/>
</dbReference>
<dbReference type="GO" id="GO:0046872">
    <property type="term" value="F:metal ion binding"/>
    <property type="evidence" value="ECO:0007669"/>
    <property type="project" value="UniProtKB-KW"/>
</dbReference>
<feature type="binding site" evidence="5">
    <location>
        <position position="65"/>
    </location>
    <ligand>
        <name>[4Fe-4S] cluster</name>
        <dbReference type="ChEBI" id="CHEBI:49883"/>
        <note>4Fe-4S-S-AdoMet</note>
    </ligand>
</feature>
<name>A0A9D1DM68_9FIRM</name>
<keyword evidence="2 5" id="KW-0479">Metal-binding</keyword>
<dbReference type="PANTHER" id="PTHR43075">
    <property type="entry name" value="FORMATE LYASE ACTIVATING ENZYME, PUTATIVE (AFU_ORTHOLOGUE AFUA_2G15630)-RELATED"/>
    <property type="match status" value="1"/>
</dbReference>
<comment type="caution">
    <text evidence="7">The sequence shown here is derived from an EMBL/GenBank/DDBJ whole genome shotgun (WGS) entry which is preliminary data.</text>
</comment>
<evidence type="ECO:0000256" key="3">
    <source>
        <dbReference type="ARBA" id="ARBA00023004"/>
    </source>
</evidence>
<dbReference type="AlphaFoldDB" id="A0A9D1DM68"/>
<dbReference type="Pfam" id="PF04055">
    <property type="entry name" value="Radical_SAM"/>
    <property type="match status" value="1"/>
</dbReference>
<comment type="cofactor">
    <cofactor evidence="5">
        <name>[4Fe-4S] cluster</name>
        <dbReference type="ChEBI" id="CHEBI:49883"/>
    </cofactor>
    <text evidence="5">Binds 1 [4Fe-4S] cluster. The cluster is coordinated with 3 cysteines and an exchangeable S-adenosyl-L-methionine.</text>
</comment>
<dbReference type="SFLD" id="SFLDG01099">
    <property type="entry name" value="Uncharacterised_Radical_SAM_Su"/>
    <property type="match status" value="1"/>
</dbReference>
<keyword evidence="4 5" id="KW-0411">Iron-sulfur</keyword>
<evidence type="ECO:0000256" key="4">
    <source>
        <dbReference type="ARBA" id="ARBA00023014"/>
    </source>
</evidence>
<evidence type="ECO:0000259" key="6">
    <source>
        <dbReference type="Pfam" id="PF04055"/>
    </source>
</evidence>
<organism evidence="7 8">
    <name type="scientific">Candidatus Scatomorpha intestinigallinarum</name>
    <dbReference type="NCBI Taxonomy" id="2840923"/>
    <lineage>
        <taxon>Bacteria</taxon>
        <taxon>Bacillati</taxon>
        <taxon>Bacillota</taxon>
        <taxon>Clostridia</taxon>
        <taxon>Eubacteriales</taxon>
        <taxon>Candidatus Scatomorpha</taxon>
    </lineage>
</organism>
<dbReference type="GO" id="GO:0003824">
    <property type="term" value="F:catalytic activity"/>
    <property type="evidence" value="ECO:0007669"/>
    <property type="project" value="InterPro"/>
</dbReference>
<dbReference type="InterPro" id="IPR013785">
    <property type="entry name" value="Aldolase_TIM"/>
</dbReference>
<dbReference type="PANTHER" id="PTHR43075:SF1">
    <property type="entry name" value="FORMATE LYASE ACTIVATING ENZYME, PUTATIVE (AFU_ORTHOLOGUE AFUA_2G15630)-RELATED"/>
    <property type="match status" value="1"/>
</dbReference>